<protein>
    <submittedName>
        <fullName evidence="2">Uncharacterized protein</fullName>
    </submittedName>
</protein>
<reference evidence="2 3" key="1">
    <citation type="journal article" date="2014" name="Int. J. Syst. Evol. Microbiol.">
        <title>Bradyrhizobium ottawaense sp. nov., a symbiotic nitrogen fixing bacterium from root nodules of soybeans in Canada.</title>
        <authorList>
            <person name="Yu X."/>
            <person name="Cloutier S."/>
            <person name="Tambong J.T."/>
            <person name="Bromfield E.S."/>
        </authorList>
    </citation>
    <scope>NUCLEOTIDE SEQUENCE [LARGE SCALE GENOMIC DNA]</scope>
    <source>
        <strain evidence="2 3">OO99</strain>
    </source>
</reference>
<organism evidence="2 3">
    <name type="scientific">Bradyrhizobium ottawaense</name>
    <dbReference type="NCBI Taxonomy" id="931866"/>
    <lineage>
        <taxon>Bacteria</taxon>
        <taxon>Pseudomonadati</taxon>
        <taxon>Pseudomonadota</taxon>
        <taxon>Alphaproteobacteria</taxon>
        <taxon>Hyphomicrobiales</taxon>
        <taxon>Nitrobacteraceae</taxon>
        <taxon>Bradyrhizobium</taxon>
    </lineage>
</organism>
<accession>A0A2U8PF75</accession>
<dbReference type="Pfam" id="PF14414">
    <property type="entry name" value="WHH"/>
    <property type="match status" value="1"/>
</dbReference>
<proteinExistence type="predicted"/>
<evidence type="ECO:0000256" key="1">
    <source>
        <dbReference type="SAM" id="MobiDB-lite"/>
    </source>
</evidence>
<feature type="compositionally biased region" description="Basic and acidic residues" evidence="1">
    <location>
        <begin position="9"/>
        <end position="20"/>
    </location>
</feature>
<gene>
    <name evidence="2" type="ORF">CIT37_32765</name>
</gene>
<reference evidence="2 3" key="2">
    <citation type="journal article" date="2017" name="Syst. Appl. Microbiol.">
        <title>Soybeans inoculated with root zone soils of Canadian native legumes harbour diverse and novel Bradyrhizobium spp. that possess agricultural potential.</title>
        <authorList>
            <person name="Bromfield E.S.P."/>
            <person name="Cloutier S."/>
            <person name="Tambong J.T."/>
            <person name="Tran Thi T.V."/>
        </authorList>
    </citation>
    <scope>NUCLEOTIDE SEQUENCE [LARGE SCALE GENOMIC DNA]</scope>
    <source>
        <strain evidence="2 3">OO99</strain>
    </source>
</reference>
<evidence type="ECO:0000313" key="3">
    <source>
        <dbReference type="Proteomes" id="UP000215703"/>
    </source>
</evidence>
<evidence type="ECO:0000313" key="2">
    <source>
        <dbReference type="EMBL" id="AWL96368.1"/>
    </source>
</evidence>
<dbReference type="RefSeq" id="WP_095424256.1">
    <property type="nucleotide sequence ID" value="NZ_CP029425.2"/>
</dbReference>
<feature type="region of interest" description="Disordered" evidence="1">
    <location>
        <begin position="1"/>
        <end position="29"/>
    </location>
</feature>
<dbReference type="EMBL" id="CP029425">
    <property type="protein sequence ID" value="AWL96368.1"/>
    <property type="molecule type" value="Genomic_DNA"/>
</dbReference>
<dbReference type="AlphaFoldDB" id="A0A2U8PF75"/>
<name>A0A2U8PF75_9BRAD</name>
<sequence>MGAVGVNRGDNDTWRHHQDMKTMQLVPRSIDRELAHRSGDFMTRDRTLAP</sequence>
<dbReference type="GeneID" id="98280418"/>
<dbReference type="InterPro" id="IPR032869">
    <property type="entry name" value="WHH_dom_containing"/>
</dbReference>
<dbReference type="Proteomes" id="UP000215703">
    <property type="component" value="Chromosome"/>
</dbReference>